<dbReference type="InterPro" id="IPR018152">
    <property type="entry name" value="SOD_Cu/Zn_BS"/>
</dbReference>
<evidence type="ECO:0000313" key="6">
    <source>
        <dbReference type="Proteomes" id="UP000195667"/>
    </source>
</evidence>
<dbReference type="GO" id="GO:0004784">
    <property type="term" value="F:superoxide dismutase activity"/>
    <property type="evidence" value="ECO:0007669"/>
    <property type="project" value="UniProtKB-EC"/>
</dbReference>
<keyword evidence="2" id="KW-0862">Zinc</keyword>
<dbReference type="OrthoDB" id="5431326at2"/>
<dbReference type="InterPro" id="IPR024134">
    <property type="entry name" value="SOD_Cu/Zn_/chaperone"/>
</dbReference>
<keyword evidence="6" id="KW-1185">Reference proteome</keyword>
<dbReference type="SUPFAM" id="SSF49329">
    <property type="entry name" value="Cu,Zn superoxide dismutase-like"/>
    <property type="match status" value="1"/>
</dbReference>
<dbReference type="RefSeq" id="WP_087142630.1">
    <property type="nucleotide sequence ID" value="NZ_FUKI01000057.1"/>
</dbReference>
<dbReference type="EMBL" id="FUKI01000057">
    <property type="protein sequence ID" value="SJM90655.1"/>
    <property type="molecule type" value="Genomic_DNA"/>
</dbReference>
<comment type="cofactor">
    <cofactor evidence="2">
        <name>Cu cation</name>
        <dbReference type="ChEBI" id="CHEBI:23378"/>
    </cofactor>
    <text evidence="2">Binds 1 copper ion per subunit.</text>
</comment>
<organism evidence="5 6">
    <name type="scientific">Crenothrix polyspora</name>
    <dbReference type="NCBI Taxonomy" id="360316"/>
    <lineage>
        <taxon>Bacteria</taxon>
        <taxon>Pseudomonadati</taxon>
        <taxon>Pseudomonadota</taxon>
        <taxon>Gammaproteobacteria</taxon>
        <taxon>Methylococcales</taxon>
        <taxon>Crenotrichaceae</taxon>
        <taxon>Crenothrix</taxon>
    </lineage>
</organism>
<dbReference type="GO" id="GO:0005507">
    <property type="term" value="F:copper ion binding"/>
    <property type="evidence" value="ECO:0007669"/>
    <property type="project" value="InterPro"/>
</dbReference>
<feature type="signal peptide" evidence="3">
    <location>
        <begin position="1"/>
        <end position="19"/>
    </location>
</feature>
<evidence type="ECO:0000256" key="3">
    <source>
        <dbReference type="SAM" id="SignalP"/>
    </source>
</evidence>
<comment type="similarity">
    <text evidence="1 2">Belongs to the Cu-Zn superoxide dismutase family.</text>
</comment>
<evidence type="ECO:0000256" key="1">
    <source>
        <dbReference type="ARBA" id="ARBA00010457"/>
    </source>
</evidence>
<feature type="domain" description="Superoxide dismutase copper/zinc binding" evidence="4">
    <location>
        <begin position="39"/>
        <end position="192"/>
    </location>
</feature>
<comment type="catalytic activity">
    <reaction evidence="2">
        <text>2 superoxide + 2 H(+) = H2O2 + O2</text>
        <dbReference type="Rhea" id="RHEA:20696"/>
        <dbReference type="ChEBI" id="CHEBI:15378"/>
        <dbReference type="ChEBI" id="CHEBI:15379"/>
        <dbReference type="ChEBI" id="CHEBI:16240"/>
        <dbReference type="ChEBI" id="CHEBI:18421"/>
        <dbReference type="EC" id="1.15.1.1"/>
    </reaction>
</comment>
<accession>A0A1R4H322</accession>
<protein>
    <recommendedName>
        <fullName evidence="2">Superoxide dismutase [Cu-Zn]</fullName>
        <ecNumber evidence="2">1.15.1.1</ecNumber>
    </recommendedName>
</protein>
<comment type="cofactor">
    <cofactor evidence="2">
        <name>Zn(2+)</name>
        <dbReference type="ChEBI" id="CHEBI:29105"/>
    </cofactor>
    <text evidence="2">Binds 1 zinc ion per subunit.</text>
</comment>
<keyword evidence="2 5" id="KW-0560">Oxidoreductase</keyword>
<dbReference type="Gene3D" id="2.60.40.200">
    <property type="entry name" value="Superoxide dismutase, copper/zinc binding domain"/>
    <property type="match status" value="1"/>
</dbReference>
<dbReference type="Pfam" id="PF00080">
    <property type="entry name" value="Sod_Cu"/>
    <property type="match status" value="1"/>
</dbReference>
<dbReference type="PANTHER" id="PTHR10003">
    <property type="entry name" value="SUPEROXIDE DISMUTASE CU-ZN -RELATED"/>
    <property type="match status" value="1"/>
</dbReference>
<name>A0A1R4H322_9GAMM</name>
<evidence type="ECO:0000313" key="5">
    <source>
        <dbReference type="EMBL" id="SJM90655.1"/>
    </source>
</evidence>
<comment type="function">
    <text evidence="2">Destroys radicals which are normally produced within the cells and which are toxic to biological systems.</text>
</comment>
<dbReference type="AlphaFoldDB" id="A0A1R4H322"/>
<dbReference type="EC" id="1.15.1.1" evidence="2"/>
<dbReference type="InterPro" id="IPR036423">
    <property type="entry name" value="SOD-like_Cu/Zn_dom_sf"/>
</dbReference>
<keyword evidence="2" id="KW-0186">Copper</keyword>
<sequence length="194" mass="20564">MKKYILSLVISALCATAQASNQYNSAKANIYNKDGVALGKVEFTQHNDGVEIKVDVAKLPAGFHGFHIHAVGQCVVANTIPATAPFASAMGHFKRDLNVPSNHQNHSGDFPVLLVNQNSKVKTVFKTDRFKIKDLFDADGSAVIIHADADNYANTPAARYTQTPIATPPVTGADATTLATGDSGARSACGVVKR</sequence>
<keyword evidence="2" id="KW-0479">Metal-binding</keyword>
<proteinExistence type="inferred from homology"/>
<dbReference type="Proteomes" id="UP000195667">
    <property type="component" value="Unassembled WGS sequence"/>
</dbReference>
<dbReference type="CDD" id="cd00305">
    <property type="entry name" value="Cu-Zn_Superoxide_Dismutase"/>
    <property type="match status" value="1"/>
</dbReference>
<reference evidence="6" key="1">
    <citation type="submission" date="2017-02" db="EMBL/GenBank/DDBJ databases">
        <authorList>
            <person name="Daims H."/>
        </authorList>
    </citation>
    <scope>NUCLEOTIDE SEQUENCE [LARGE SCALE GENOMIC DNA]</scope>
</reference>
<evidence type="ECO:0000259" key="4">
    <source>
        <dbReference type="Pfam" id="PF00080"/>
    </source>
</evidence>
<keyword evidence="3" id="KW-0732">Signal</keyword>
<gene>
    <name evidence="5" type="ORF">CRENPOLYSF1_150085</name>
</gene>
<dbReference type="InterPro" id="IPR001424">
    <property type="entry name" value="SOD_Cu_Zn_dom"/>
</dbReference>
<feature type="chain" id="PRO_5010243687" description="Superoxide dismutase [Cu-Zn]" evidence="3">
    <location>
        <begin position="20"/>
        <end position="194"/>
    </location>
</feature>
<dbReference type="PROSITE" id="PS00332">
    <property type="entry name" value="SOD_CU_ZN_2"/>
    <property type="match status" value="1"/>
</dbReference>
<evidence type="ECO:0000256" key="2">
    <source>
        <dbReference type="RuleBase" id="RU000393"/>
    </source>
</evidence>